<dbReference type="UniPathway" id="UPA00219"/>
<evidence type="ECO:0000259" key="13">
    <source>
        <dbReference type="PROSITE" id="PS52029"/>
    </source>
</evidence>
<dbReference type="AlphaFoldDB" id="A0A1E3W864"/>
<dbReference type="STRING" id="1774969.AUC69_00390"/>
<gene>
    <name evidence="14" type="ORF">AUC69_00390</name>
</gene>
<dbReference type="GO" id="GO:0008360">
    <property type="term" value="P:regulation of cell shape"/>
    <property type="evidence" value="ECO:0007669"/>
    <property type="project" value="UniProtKB-UniRule"/>
</dbReference>
<dbReference type="SUPFAM" id="SSF141523">
    <property type="entry name" value="L,D-transpeptidase catalytic domain-like"/>
    <property type="match status" value="1"/>
</dbReference>
<keyword evidence="4" id="KW-0132">Cell division</keyword>
<dbReference type="SUPFAM" id="SSF53244">
    <property type="entry name" value="MurD-like peptide ligases, peptide-binding domain"/>
    <property type="match status" value="1"/>
</dbReference>
<dbReference type="GO" id="GO:0051301">
    <property type="term" value="P:cell division"/>
    <property type="evidence" value="ECO:0007669"/>
    <property type="project" value="UniProtKB-KW"/>
</dbReference>
<feature type="active site" description="Nucleophile" evidence="12">
    <location>
        <position position="167"/>
    </location>
</feature>
<keyword evidence="11 12" id="KW-0961">Cell wall biogenesis/degradation</keyword>
<dbReference type="Gene3D" id="3.90.190.20">
    <property type="entry name" value="Mur ligase, C-terminal domain"/>
    <property type="match status" value="1"/>
</dbReference>
<protein>
    <recommendedName>
        <fullName evidence="13">L,D-TPase catalytic domain-containing protein</fullName>
    </recommendedName>
</protein>
<evidence type="ECO:0000256" key="2">
    <source>
        <dbReference type="ARBA" id="ARBA00005992"/>
    </source>
</evidence>
<proteinExistence type="inferred from homology"/>
<dbReference type="GO" id="GO:0071555">
    <property type="term" value="P:cell wall organization"/>
    <property type="evidence" value="ECO:0007669"/>
    <property type="project" value="UniProtKB-UniRule"/>
</dbReference>
<dbReference type="InterPro" id="IPR036615">
    <property type="entry name" value="Mur_ligase_C_dom_sf"/>
</dbReference>
<keyword evidence="5" id="KW-0808">Transferase</keyword>
<evidence type="ECO:0000313" key="14">
    <source>
        <dbReference type="EMBL" id="ODS01993.1"/>
    </source>
</evidence>
<comment type="similarity">
    <text evidence="2">Belongs to the YkuD family.</text>
</comment>
<dbReference type="Pfam" id="PF08245">
    <property type="entry name" value="Mur_ligase_M"/>
    <property type="match status" value="1"/>
</dbReference>
<comment type="pathway">
    <text evidence="1 12">Cell wall biogenesis; peptidoglycan biosynthesis.</text>
</comment>
<evidence type="ECO:0000256" key="10">
    <source>
        <dbReference type="ARBA" id="ARBA00023306"/>
    </source>
</evidence>
<keyword evidence="8 12" id="KW-0133">Cell shape</keyword>
<evidence type="ECO:0000256" key="7">
    <source>
        <dbReference type="ARBA" id="ARBA00022840"/>
    </source>
</evidence>
<feature type="active site" description="Proton donor/acceptor" evidence="12">
    <location>
        <position position="151"/>
    </location>
</feature>
<feature type="domain" description="L,D-TPase catalytic" evidence="13">
    <location>
        <begin position="35"/>
        <end position="191"/>
    </location>
</feature>
<dbReference type="Pfam" id="PF01225">
    <property type="entry name" value="Mur_ligase"/>
    <property type="match status" value="1"/>
</dbReference>
<dbReference type="Pfam" id="PF02875">
    <property type="entry name" value="Mur_ligase_C"/>
    <property type="match status" value="1"/>
</dbReference>
<evidence type="ECO:0000256" key="6">
    <source>
        <dbReference type="ARBA" id="ARBA00022741"/>
    </source>
</evidence>
<dbReference type="InterPro" id="IPR000713">
    <property type="entry name" value="Mur_ligase_N"/>
</dbReference>
<dbReference type="EMBL" id="LPWF01000002">
    <property type="protein sequence ID" value="ODS01993.1"/>
    <property type="molecule type" value="Genomic_DNA"/>
</dbReference>
<evidence type="ECO:0000256" key="3">
    <source>
        <dbReference type="ARBA" id="ARBA00022598"/>
    </source>
</evidence>
<keyword evidence="7" id="KW-0067">ATP-binding</keyword>
<dbReference type="Gene3D" id="3.40.1190.10">
    <property type="entry name" value="Mur-like, catalytic domain"/>
    <property type="match status" value="1"/>
</dbReference>
<dbReference type="SUPFAM" id="SSF51984">
    <property type="entry name" value="MurCD N-terminal domain"/>
    <property type="match status" value="1"/>
</dbReference>
<dbReference type="SUPFAM" id="SSF53623">
    <property type="entry name" value="MurD-like peptide ligases, catalytic domain"/>
    <property type="match status" value="1"/>
</dbReference>
<reference evidence="14 15" key="1">
    <citation type="journal article" date="2016" name="Environ. Microbiol.">
        <title>New Methyloceanibacter diversity from North Sea sediments includes methanotroph containing solely the soluble methane monooxygenase.</title>
        <authorList>
            <person name="Vekeman B."/>
            <person name="Kerckhof F.M."/>
            <person name="Cremers G."/>
            <person name="de Vos P."/>
            <person name="Vandamme P."/>
            <person name="Boon N."/>
            <person name="Op den Camp H.J."/>
            <person name="Heylen K."/>
        </authorList>
    </citation>
    <scope>NUCLEOTIDE SEQUENCE [LARGE SCALE GENOMIC DNA]</scope>
    <source>
        <strain evidence="14 15">R-67175</strain>
    </source>
</reference>
<accession>A0A1E3W864</accession>
<evidence type="ECO:0000256" key="1">
    <source>
        <dbReference type="ARBA" id="ARBA00004752"/>
    </source>
</evidence>
<evidence type="ECO:0000256" key="9">
    <source>
        <dbReference type="ARBA" id="ARBA00022984"/>
    </source>
</evidence>
<dbReference type="InterPro" id="IPR038063">
    <property type="entry name" value="Transpep_catalytic_dom"/>
</dbReference>
<dbReference type="Pfam" id="PF03734">
    <property type="entry name" value="YkuD"/>
    <property type="match status" value="1"/>
</dbReference>
<evidence type="ECO:0000256" key="11">
    <source>
        <dbReference type="ARBA" id="ARBA00023316"/>
    </source>
</evidence>
<dbReference type="PANTHER" id="PTHR43445:SF3">
    <property type="entry name" value="UDP-N-ACETYLMURAMATE--L-ALANINE LIGASE"/>
    <property type="match status" value="1"/>
</dbReference>
<dbReference type="Gene3D" id="2.40.440.10">
    <property type="entry name" value="L,D-transpeptidase catalytic domain-like"/>
    <property type="match status" value="1"/>
</dbReference>
<evidence type="ECO:0000256" key="8">
    <source>
        <dbReference type="ARBA" id="ARBA00022960"/>
    </source>
</evidence>
<dbReference type="GO" id="GO:0016881">
    <property type="term" value="F:acid-amino acid ligase activity"/>
    <property type="evidence" value="ECO:0007669"/>
    <property type="project" value="InterPro"/>
</dbReference>
<dbReference type="Gene3D" id="3.40.50.720">
    <property type="entry name" value="NAD(P)-binding Rossmann-like Domain"/>
    <property type="match status" value="1"/>
</dbReference>
<dbReference type="GO" id="GO:0009252">
    <property type="term" value="P:peptidoglycan biosynthetic process"/>
    <property type="evidence" value="ECO:0007669"/>
    <property type="project" value="UniProtKB-UniPathway"/>
</dbReference>
<evidence type="ECO:0000313" key="15">
    <source>
        <dbReference type="Proteomes" id="UP000094472"/>
    </source>
</evidence>
<dbReference type="CDD" id="cd16913">
    <property type="entry name" value="YkuD_like"/>
    <property type="match status" value="1"/>
</dbReference>
<keyword evidence="3" id="KW-0436">Ligase</keyword>
<dbReference type="Proteomes" id="UP000094472">
    <property type="component" value="Unassembled WGS sequence"/>
</dbReference>
<dbReference type="InterPro" id="IPR013221">
    <property type="entry name" value="Mur_ligase_cen"/>
</dbReference>
<keyword evidence="10" id="KW-0131">Cell cycle</keyword>
<dbReference type="InterPro" id="IPR004101">
    <property type="entry name" value="Mur_ligase_C"/>
</dbReference>
<evidence type="ECO:0000256" key="5">
    <source>
        <dbReference type="ARBA" id="ARBA00022679"/>
    </source>
</evidence>
<dbReference type="InterPro" id="IPR050061">
    <property type="entry name" value="MurCDEF_pg_biosynth"/>
</dbReference>
<dbReference type="PANTHER" id="PTHR43445">
    <property type="entry name" value="UDP-N-ACETYLMURAMATE--L-ALANINE LIGASE-RELATED"/>
    <property type="match status" value="1"/>
</dbReference>
<keyword evidence="9 12" id="KW-0573">Peptidoglycan synthesis</keyword>
<sequence length="657" mass="69753">MRRVTQPSDPKSHRALDLAQAALSRPGAPPALPDRLLVVDVERQTATWLDAGRAVAAWPVSTARNGIGGEENSFKTPPGWHRIHALIGADAAPGTVFVSREPTGETWTGGASGDICGDDLILTRILTLEGLEDGINRGPGYDSLERYIYLHGTNHEDLLGRPMSCGCVRLANTDIRALFDATHEGDLVLIASTETRAIPDPKSGRFHYAGLGGSGMSAIAQFQAMTGGTVSGSDRAFDHGERGALRAQFEALGIAVLPQDGSGIGEDCAALVVSTAVEEQVPDYAAAKAKGVPIIHRSEMLAYFVAEHRSIAVTGTSGKSTVTGMIFEILRGAGRDPSVITGGDLPLLQAEGLPGNAYAGGSDLLVVEADESDGSLVRYAPSIGVILNLQRDHKEMDEVAAMFATLRARTREALVVGDQENLDQFAGGALRFGLTARADVRGEDVELGPEQSRFRVADTVFTLPVAGEHNVANALAAIAAAHAVGVPFADMAEPLTRFSGIGRRFQTIGTARGIEVVDDFAHNAEKIAAAIRTAKLRAKRVLAIYQPHGYGPTRFLRQDFITTFARELGEGDRLWMLEIFYAGGTATRDFSAAEIVNEIAARGTRAEFATSRDWLVKRVAEEARDGDLVLVMGARDPSLTAFARSILAALEAGAAEA</sequence>
<dbReference type="GO" id="GO:0016740">
    <property type="term" value="F:transferase activity"/>
    <property type="evidence" value="ECO:0007669"/>
    <property type="project" value="UniProtKB-KW"/>
</dbReference>
<dbReference type="GO" id="GO:0004180">
    <property type="term" value="F:carboxypeptidase activity"/>
    <property type="evidence" value="ECO:0007669"/>
    <property type="project" value="UniProtKB-ARBA"/>
</dbReference>
<keyword evidence="15" id="KW-1185">Reference proteome</keyword>
<dbReference type="InterPro" id="IPR005490">
    <property type="entry name" value="LD_TPept_cat_dom"/>
</dbReference>
<evidence type="ECO:0000256" key="12">
    <source>
        <dbReference type="PROSITE-ProRule" id="PRU01373"/>
    </source>
</evidence>
<dbReference type="InterPro" id="IPR036565">
    <property type="entry name" value="Mur-like_cat_sf"/>
</dbReference>
<dbReference type="PROSITE" id="PS52029">
    <property type="entry name" value="LD_TPASE"/>
    <property type="match status" value="1"/>
</dbReference>
<name>A0A1E3W864_9HYPH</name>
<evidence type="ECO:0000256" key="4">
    <source>
        <dbReference type="ARBA" id="ARBA00022618"/>
    </source>
</evidence>
<organism evidence="14 15">
    <name type="scientific">Methyloceanibacter superfactus</name>
    <dbReference type="NCBI Taxonomy" id="1774969"/>
    <lineage>
        <taxon>Bacteria</taxon>
        <taxon>Pseudomonadati</taxon>
        <taxon>Pseudomonadota</taxon>
        <taxon>Alphaproteobacteria</taxon>
        <taxon>Hyphomicrobiales</taxon>
        <taxon>Hyphomicrobiaceae</taxon>
        <taxon>Methyloceanibacter</taxon>
    </lineage>
</organism>
<comment type="caution">
    <text evidence="14">The sequence shown here is derived from an EMBL/GenBank/DDBJ whole genome shotgun (WGS) entry which is preliminary data.</text>
</comment>
<dbReference type="GO" id="GO:0005524">
    <property type="term" value="F:ATP binding"/>
    <property type="evidence" value="ECO:0007669"/>
    <property type="project" value="UniProtKB-KW"/>
</dbReference>
<keyword evidence="6" id="KW-0547">Nucleotide-binding</keyword>